<sequence length="329" mass="37074">MEAYDFVAIGDTVTDCFIKLKDATVTCDIDNENCKICMRFKDKIPYEDVFIVPGVGNAANAAVAASRLGLKSALIANVGDDFYGKEIVANFKNENVSTEFLTINAGKKTNYHYVLWYEADRTILIKHEEYNYNLPYFNDPKWVYFSSMAENSLAFHEVFAKYMEEHPKIKLAFQPGTYQMKFGKKKLAAIYKRSDVVICNKEEAQRILESNEPDVKKLMQEMASLGPKIVSITDGPNGAYAYDGTSAWFIPMYPDPKPPQQRTGAGDAYSSTFVIGLSMGLRIEEALRWGPINSMSVVQHVGAQKGLLNRLQLEKFLEDAPKDYLPKLI</sequence>
<evidence type="ECO:0000313" key="5">
    <source>
        <dbReference type="Proteomes" id="UP000178114"/>
    </source>
</evidence>
<dbReference type="PANTHER" id="PTHR10584">
    <property type="entry name" value="SUGAR KINASE"/>
    <property type="match status" value="1"/>
</dbReference>
<dbReference type="InterPro" id="IPR029056">
    <property type="entry name" value="Ribokinase-like"/>
</dbReference>
<dbReference type="AlphaFoldDB" id="A0A1F5X0V7"/>
<dbReference type="STRING" id="1798351.A2930_03825"/>
<organism evidence="4 5">
    <name type="scientific">Candidatus Giovannonibacteria bacterium RIFCSPLOWO2_01_FULL_45_34</name>
    <dbReference type="NCBI Taxonomy" id="1798351"/>
    <lineage>
        <taxon>Bacteria</taxon>
        <taxon>Candidatus Giovannoniibacteriota</taxon>
    </lineage>
</organism>
<dbReference type="PRINTS" id="PR00990">
    <property type="entry name" value="RIBOKINASE"/>
</dbReference>
<dbReference type="PANTHER" id="PTHR10584:SF166">
    <property type="entry name" value="RIBOKINASE"/>
    <property type="match status" value="1"/>
</dbReference>
<keyword evidence="2" id="KW-0418">Kinase</keyword>
<protein>
    <recommendedName>
        <fullName evidence="3">Carbohydrate kinase PfkB domain-containing protein</fullName>
    </recommendedName>
</protein>
<evidence type="ECO:0000256" key="2">
    <source>
        <dbReference type="ARBA" id="ARBA00022777"/>
    </source>
</evidence>
<dbReference type="InterPro" id="IPR011611">
    <property type="entry name" value="PfkB_dom"/>
</dbReference>
<evidence type="ECO:0000313" key="4">
    <source>
        <dbReference type="EMBL" id="OGF81524.1"/>
    </source>
</evidence>
<reference evidence="4 5" key="1">
    <citation type="journal article" date="2016" name="Nat. Commun.">
        <title>Thousands of microbial genomes shed light on interconnected biogeochemical processes in an aquifer system.</title>
        <authorList>
            <person name="Anantharaman K."/>
            <person name="Brown C.T."/>
            <person name="Hug L.A."/>
            <person name="Sharon I."/>
            <person name="Castelle C.J."/>
            <person name="Probst A.J."/>
            <person name="Thomas B.C."/>
            <person name="Singh A."/>
            <person name="Wilkins M.J."/>
            <person name="Karaoz U."/>
            <person name="Brodie E.L."/>
            <person name="Williams K.H."/>
            <person name="Hubbard S.S."/>
            <person name="Banfield J.F."/>
        </authorList>
    </citation>
    <scope>NUCLEOTIDE SEQUENCE [LARGE SCALE GENOMIC DNA]</scope>
</reference>
<dbReference type="SUPFAM" id="SSF53613">
    <property type="entry name" value="Ribokinase-like"/>
    <property type="match status" value="1"/>
</dbReference>
<accession>A0A1F5X0V7</accession>
<dbReference type="Pfam" id="PF00294">
    <property type="entry name" value="PfkB"/>
    <property type="match status" value="1"/>
</dbReference>
<evidence type="ECO:0000259" key="3">
    <source>
        <dbReference type="Pfam" id="PF00294"/>
    </source>
</evidence>
<dbReference type="GO" id="GO:0006796">
    <property type="term" value="P:phosphate-containing compound metabolic process"/>
    <property type="evidence" value="ECO:0007669"/>
    <property type="project" value="UniProtKB-ARBA"/>
</dbReference>
<feature type="domain" description="Carbohydrate kinase PfkB" evidence="3">
    <location>
        <begin position="56"/>
        <end position="306"/>
    </location>
</feature>
<keyword evidence="1" id="KW-0808">Transferase</keyword>
<name>A0A1F5X0V7_9BACT</name>
<proteinExistence type="predicted"/>
<dbReference type="Proteomes" id="UP000178114">
    <property type="component" value="Unassembled WGS sequence"/>
</dbReference>
<dbReference type="Gene3D" id="3.40.1190.20">
    <property type="match status" value="1"/>
</dbReference>
<evidence type="ECO:0000256" key="1">
    <source>
        <dbReference type="ARBA" id="ARBA00022679"/>
    </source>
</evidence>
<dbReference type="EMBL" id="MFID01000009">
    <property type="protein sequence ID" value="OGF81524.1"/>
    <property type="molecule type" value="Genomic_DNA"/>
</dbReference>
<dbReference type="GO" id="GO:0016301">
    <property type="term" value="F:kinase activity"/>
    <property type="evidence" value="ECO:0007669"/>
    <property type="project" value="UniProtKB-KW"/>
</dbReference>
<gene>
    <name evidence="4" type="ORF">A2930_03825</name>
</gene>
<dbReference type="InterPro" id="IPR002139">
    <property type="entry name" value="Ribo/fructo_kinase"/>
</dbReference>
<comment type="caution">
    <text evidence="4">The sequence shown here is derived from an EMBL/GenBank/DDBJ whole genome shotgun (WGS) entry which is preliminary data.</text>
</comment>